<dbReference type="Pfam" id="PF00106">
    <property type="entry name" value="adh_short"/>
    <property type="match status" value="1"/>
</dbReference>
<keyword evidence="5" id="KW-1185">Reference proteome</keyword>
<dbReference type="GO" id="GO:0016491">
    <property type="term" value="F:oxidoreductase activity"/>
    <property type="evidence" value="ECO:0007669"/>
    <property type="project" value="UniProtKB-KW"/>
</dbReference>
<evidence type="ECO:0000256" key="1">
    <source>
        <dbReference type="ARBA" id="ARBA00006484"/>
    </source>
</evidence>
<dbReference type="EMBL" id="FSRJ01000003">
    <property type="protein sequence ID" value="SIO05757.1"/>
    <property type="molecule type" value="Genomic_DNA"/>
</dbReference>
<dbReference type="AlphaFoldDB" id="A0A1N6GE53"/>
<comment type="similarity">
    <text evidence="1 3">Belongs to the short-chain dehydrogenases/reductases (SDR) family.</text>
</comment>
<dbReference type="FunFam" id="3.40.50.720:FF:000084">
    <property type="entry name" value="Short-chain dehydrogenase reductase"/>
    <property type="match status" value="1"/>
</dbReference>
<dbReference type="STRING" id="232089.SAMN05443544_2498"/>
<dbReference type="PANTHER" id="PTHR24321">
    <property type="entry name" value="DEHYDROGENASES, SHORT CHAIN"/>
    <property type="match status" value="1"/>
</dbReference>
<protein>
    <submittedName>
        <fullName evidence="4">NADP-dependent 3-hydroxy acid dehydrogenase YdfG</fullName>
    </submittedName>
</protein>
<evidence type="ECO:0000256" key="3">
    <source>
        <dbReference type="RuleBase" id="RU000363"/>
    </source>
</evidence>
<dbReference type="OrthoDB" id="7064009at2"/>
<dbReference type="Proteomes" id="UP000184699">
    <property type="component" value="Unassembled WGS sequence"/>
</dbReference>
<organism evidence="4 5">
    <name type="scientific">Agromyces cerinus subsp. cerinus</name>
    <dbReference type="NCBI Taxonomy" id="232089"/>
    <lineage>
        <taxon>Bacteria</taxon>
        <taxon>Bacillati</taxon>
        <taxon>Actinomycetota</taxon>
        <taxon>Actinomycetes</taxon>
        <taxon>Micrococcales</taxon>
        <taxon>Microbacteriaceae</taxon>
        <taxon>Agromyces</taxon>
    </lineage>
</organism>
<evidence type="ECO:0000313" key="5">
    <source>
        <dbReference type="Proteomes" id="UP000184699"/>
    </source>
</evidence>
<reference evidence="5" key="1">
    <citation type="submission" date="2016-11" db="EMBL/GenBank/DDBJ databases">
        <authorList>
            <person name="Varghese N."/>
            <person name="Submissions S."/>
        </authorList>
    </citation>
    <scope>NUCLEOTIDE SEQUENCE [LARGE SCALE GENOMIC DNA]</scope>
    <source>
        <strain evidence="5">DSM 8595</strain>
    </source>
</reference>
<keyword evidence="2" id="KW-0560">Oxidoreductase</keyword>
<sequence length="252" mass="25840">MTETVARRFDGRTAIITGAGSGIGRAATRILAAEGATVIASDIAADRLQELAEELGEFDVRIVAGDVTREQTVRELVDAAAGRVDILANIAGIMDGVLPADEVDDATWQRVFDLNVTAVLRTTRAVVPLMRERGAGAIVNIASEASFRGSVGGAAYTASKHAVAGLTKSSAFMYGPQGIRTNAVAPGAVVTGLDVSWRSEYGAARTGPVLQATMSAPASAEQIAGTVAWLASDEAANINGVILASDGGWSAV</sequence>
<gene>
    <name evidence="4" type="ORF">SAMN05443544_2498</name>
</gene>
<evidence type="ECO:0000313" key="4">
    <source>
        <dbReference type="EMBL" id="SIO05757.1"/>
    </source>
</evidence>
<dbReference type="CDD" id="cd05233">
    <property type="entry name" value="SDR_c"/>
    <property type="match status" value="1"/>
</dbReference>
<dbReference type="InterPro" id="IPR002347">
    <property type="entry name" value="SDR_fam"/>
</dbReference>
<proteinExistence type="inferred from homology"/>
<dbReference type="PRINTS" id="PR00081">
    <property type="entry name" value="GDHRDH"/>
</dbReference>
<dbReference type="SUPFAM" id="SSF51735">
    <property type="entry name" value="NAD(P)-binding Rossmann-fold domains"/>
    <property type="match status" value="1"/>
</dbReference>
<dbReference type="RefSeq" id="WP_074260645.1">
    <property type="nucleotide sequence ID" value="NZ_FSRJ01000003.1"/>
</dbReference>
<name>A0A1N6GE53_9MICO</name>
<accession>A0A1N6GE53</accession>
<dbReference type="PANTHER" id="PTHR24321:SF8">
    <property type="entry name" value="ESTRADIOL 17-BETA-DEHYDROGENASE 8-RELATED"/>
    <property type="match status" value="1"/>
</dbReference>
<dbReference type="PRINTS" id="PR00080">
    <property type="entry name" value="SDRFAMILY"/>
</dbReference>
<evidence type="ECO:0000256" key="2">
    <source>
        <dbReference type="ARBA" id="ARBA00023002"/>
    </source>
</evidence>
<dbReference type="InterPro" id="IPR036291">
    <property type="entry name" value="NAD(P)-bd_dom_sf"/>
</dbReference>
<dbReference type="Gene3D" id="3.40.50.720">
    <property type="entry name" value="NAD(P)-binding Rossmann-like Domain"/>
    <property type="match status" value="1"/>
</dbReference>